<feature type="binding site" evidence="12">
    <location>
        <position position="353"/>
    </location>
    <ligand>
        <name>homogentisate</name>
        <dbReference type="ChEBI" id="CHEBI:16169"/>
    </ligand>
</feature>
<dbReference type="Pfam" id="PF04209">
    <property type="entry name" value="HgmA_C"/>
    <property type="match status" value="1"/>
</dbReference>
<gene>
    <name evidence="15" type="ORF">BCR33DRAFT_668021</name>
    <name evidence="16" type="ORF">BCR33DRAFT_745278</name>
</gene>
<evidence type="ECO:0000256" key="1">
    <source>
        <dbReference type="ARBA" id="ARBA00001962"/>
    </source>
</evidence>
<dbReference type="SUPFAM" id="SSF51182">
    <property type="entry name" value="RmlC-like cupins"/>
    <property type="match status" value="1"/>
</dbReference>
<sequence length="443" mass="48832">MQLKYLSGFGNEFATEALEGALPEGQNSPQVCAYGLYAEQISGTAFTAPRGHNQRTWVYRIRPSVSHLPYQPAADEKAPKLCTVAADSLVTTPNQLRWSPFALPAEGSKVTFVQGLKTVAGCGDPSTRAGIATIVYTANQSMSPLREAFYNADGDFLIVPQQGRLEIRTEMGLLHVSPTEIVVIPRGIKFSVDLPDGPSRGYILETFDRHWELPDLGPIGANGLANPRDFLAPVAAYEDIDTGAPFTIYSKYQGSYFQLSQIHSPFDVVAWHGNYTPFKYDLKKFNTINTVSFDHPDPSIYTVLTVKSGNPGVALADFVIFPPRWMVAENTFRPPWFHRNCMSEFMGLISGGYDAKAEGFLPGGASLHSAFSAHGPDTTTFINASKEELKPIKLRPDGLAFMFESSLMMSPSKWALEDCGTALQKEYYSVWQGMPKLFNPNKK</sequence>
<proteinExistence type="inferred from homology"/>
<evidence type="ECO:0000313" key="17">
    <source>
        <dbReference type="Proteomes" id="UP000193642"/>
    </source>
</evidence>
<dbReference type="OrthoDB" id="1689029at2759"/>
<feature type="domain" description="Homogentisate 1,2-dioxygenase C-terminal" evidence="13">
    <location>
        <begin position="283"/>
        <end position="436"/>
    </location>
</feature>
<reference evidence="15 17" key="1">
    <citation type="submission" date="2016-07" db="EMBL/GenBank/DDBJ databases">
        <title>Pervasive Adenine N6-methylation of Active Genes in Fungi.</title>
        <authorList>
            <consortium name="DOE Joint Genome Institute"/>
            <person name="Mondo S.J."/>
            <person name="Dannebaum R.O."/>
            <person name="Kuo R.C."/>
            <person name="Labutti K."/>
            <person name="Haridas S."/>
            <person name="Kuo A."/>
            <person name="Salamov A."/>
            <person name="Ahrendt S.R."/>
            <person name="Lipzen A."/>
            <person name="Sullivan W."/>
            <person name="Andreopoulos W.B."/>
            <person name="Clum A."/>
            <person name="Lindquist E."/>
            <person name="Daum C."/>
            <person name="Ramamoorthy G.K."/>
            <person name="Gryganskyi A."/>
            <person name="Culley D."/>
            <person name="Magnuson J.K."/>
            <person name="James T.Y."/>
            <person name="O'Malley M.A."/>
            <person name="Stajich J.E."/>
            <person name="Spatafora J.W."/>
            <person name="Visel A."/>
            <person name="Grigoriev I.V."/>
        </authorList>
    </citation>
    <scope>NUCLEOTIDE SEQUENCE [LARGE SCALE GENOMIC DNA]</scope>
    <source>
        <strain evidence="15 17">JEL800</strain>
    </source>
</reference>
<dbReference type="InterPro" id="IPR046451">
    <property type="entry name" value="HgmA_C"/>
</dbReference>
<evidence type="ECO:0000256" key="4">
    <source>
        <dbReference type="ARBA" id="ARBA00013127"/>
    </source>
</evidence>
<dbReference type="InterPro" id="IPR014710">
    <property type="entry name" value="RmlC-like_jellyroll"/>
</dbReference>
<dbReference type="GO" id="GO:0006559">
    <property type="term" value="P:L-phenylalanine catabolic process"/>
    <property type="evidence" value="ECO:0007669"/>
    <property type="project" value="UniProtKB-UniPathway"/>
</dbReference>
<dbReference type="GO" id="GO:0004411">
    <property type="term" value="F:homogentisate 1,2-dioxygenase activity"/>
    <property type="evidence" value="ECO:0007669"/>
    <property type="project" value="UniProtKB-EC"/>
</dbReference>
<evidence type="ECO:0000259" key="13">
    <source>
        <dbReference type="Pfam" id="PF04209"/>
    </source>
</evidence>
<evidence type="ECO:0000313" key="16">
    <source>
        <dbReference type="EMBL" id="ORY29438.1"/>
    </source>
</evidence>
<keyword evidence="17" id="KW-1185">Reference proteome</keyword>
<dbReference type="GO" id="GO:0006572">
    <property type="term" value="P:L-tyrosine catabolic process"/>
    <property type="evidence" value="ECO:0007669"/>
    <property type="project" value="UniProtKB-KW"/>
</dbReference>
<dbReference type="UniPathway" id="UPA00139">
    <property type="reaction ID" value="UER00339"/>
</dbReference>
<evidence type="ECO:0000256" key="5">
    <source>
        <dbReference type="ARBA" id="ARBA00022723"/>
    </source>
</evidence>
<feature type="binding site" evidence="12">
    <location>
        <position position="344"/>
    </location>
    <ligand>
        <name>Fe cation</name>
        <dbReference type="ChEBI" id="CHEBI:24875"/>
    </ligand>
</feature>
<dbReference type="GO" id="GO:0046872">
    <property type="term" value="F:metal ion binding"/>
    <property type="evidence" value="ECO:0007669"/>
    <property type="project" value="UniProtKB-KW"/>
</dbReference>
<evidence type="ECO:0000256" key="2">
    <source>
        <dbReference type="ARBA" id="ARBA00004704"/>
    </source>
</evidence>
<dbReference type="PANTHER" id="PTHR11056:SF0">
    <property type="entry name" value="HOMOGENTISATE 1,2-DIOXYGENASE"/>
    <property type="match status" value="1"/>
</dbReference>
<comment type="pathway">
    <text evidence="2">Amino-acid degradation; L-phenylalanine degradation; acetoacetate and fumarate from L-phenylalanine: step 4/6.</text>
</comment>
<dbReference type="PANTHER" id="PTHR11056">
    <property type="entry name" value="HOMOGENTISATE 1,2-DIOXYGENASE"/>
    <property type="match status" value="1"/>
</dbReference>
<dbReference type="EC" id="1.13.11.5" evidence="4"/>
<evidence type="ECO:0000256" key="10">
    <source>
        <dbReference type="ARBA" id="ARBA00023232"/>
    </source>
</evidence>
<name>A0A1Y2AV53_9FUNG</name>
<evidence type="ECO:0000256" key="7">
    <source>
        <dbReference type="ARBA" id="ARBA00022964"/>
    </source>
</evidence>
<organism evidence="15 17">
    <name type="scientific">Rhizoclosmatium globosum</name>
    <dbReference type="NCBI Taxonomy" id="329046"/>
    <lineage>
        <taxon>Eukaryota</taxon>
        <taxon>Fungi</taxon>
        <taxon>Fungi incertae sedis</taxon>
        <taxon>Chytridiomycota</taxon>
        <taxon>Chytridiomycota incertae sedis</taxon>
        <taxon>Chytridiomycetes</taxon>
        <taxon>Chytridiales</taxon>
        <taxon>Chytriomycetaceae</taxon>
        <taxon>Rhizoclosmatium</taxon>
    </lineage>
</organism>
<keyword evidence="5 12" id="KW-0479">Metal-binding</keyword>
<feature type="domain" description="Homogentisate 1,2-dioxygenase N-terminal" evidence="14">
    <location>
        <begin position="4"/>
        <end position="282"/>
    </location>
</feature>
<dbReference type="InterPro" id="IPR046452">
    <property type="entry name" value="HgmA_N"/>
</dbReference>
<evidence type="ECO:0000256" key="6">
    <source>
        <dbReference type="ARBA" id="ARBA00022878"/>
    </source>
</evidence>
<dbReference type="FunFam" id="2.60.120.10:FF:000034">
    <property type="entry name" value="Homogentisate 1,2-dioxygenase"/>
    <property type="match status" value="1"/>
</dbReference>
<dbReference type="Gene3D" id="2.60.120.10">
    <property type="entry name" value="Jelly Rolls"/>
    <property type="match status" value="1"/>
</dbReference>
<feature type="binding site" evidence="12">
    <location>
        <position position="338"/>
    </location>
    <ligand>
        <name>Fe cation</name>
        <dbReference type="ChEBI" id="CHEBI:24875"/>
    </ligand>
</feature>
<comment type="similarity">
    <text evidence="3">Belongs to the homogentisate dioxygenase family.</text>
</comment>
<evidence type="ECO:0000256" key="9">
    <source>
        <dbReference type="ARBA" id="ARBA00023004"/>
    </source>
</evidence>
<dbReference type="CDD" id="cd07000">
    <property type="entry name" value="cupin_HGO_N"/>
    <property type="match status" value="1"/>
</dbReference>
<dbReference type="Pfam" id="PF20510">
    <property type="entry name" value="HgmA_N"/>
    <property type="match status" value="1"/>
</dbReference>
<accession>A0A1Y2AV53</accession>
<dbReference type="EMBL" id="MCGO01000114">
    <property type="protein sequence ID" value="ORY26451.1"/>
    <property type="molecule type" value="Genomic_DNA"/>
</dbReference>
<evidence type="ECO:0000256" key="11">
    <source>
        <dbReference type="PIRSR" id="PIRSR605708-1"/>
    </source>
</evidence>
<dbReference type="NCBIfam" id="TIGR01015">
    <property type="entry name" value="hmgA"/>
    <property type="match status" value="1"/>
</dbReference>
<dbReference type="InterPro" id="IPR005708">
    <property type="entry name" value="Homogentis_dOase"/>
</dbReference>
<evidence type="ECO:0000256" key="3">
    <source>
        <dbReference type="ARBA" id="ARBA00007757"/>
    </source>
</evidence>
<dbReference type="GO" id="GO:0005737">
    <property type="term" value="C:cytoplasm"/>
    <property type="evidence" value="ECO:0007669"/>
    <property type="project" value="TreeGrafter"/>
</dbReference>
<dbReference type="STRING" id="329046.A0A1Y2AV53"/>
<dbReference type="InterPro" id="IPR011051">
    <property type="entry name" value="RmlC_Cupin_sf"/>
</dbReference>
<keyword evidence="8" id="KW-0560">Oxidoreductase</keyword>
<dbReference type="AlphaFoldDB" id="A0A1Y2AV53"/>
<feature type="active site" description="Proton acceptor" evidence="11">
    <location>
        <position position="295"/>
    </location>
</feature>
<keyword evidence="9 12" id="KW-0408">Iron</keyword>
<evidence type="ECO:0000259" key="14">
    <source>
        <dbReference type="Pfam" id="PF20510"/>
    </source>
</evidence>
<evidence type="ECO:0000256" key="8">
    <source>
        <dbReference type="ARBA" id="ARBA00023002"/>
    </source>
</evidence>
<dbReference type="Proteomes" id="UP000193642">
    <property type="component" value="Unassembled WGS sequence"/>
</dbReference>
<protein>
    <recommendedName>
        <fullName evidence="4">homogentisate 1,2-dioxygenase</fullName>
        <ecNumber evidence="4">1.13.11.5</ecNumber>
    </recommendedName>
</protein>
<evidence type="ECO:0000256" key="12">
    <source>
        <dbReference type="PIRSR" id="PIRSR605708-2"/>
    </source>
</evidence>
<comment type="cofactor">
    <cofactor evidence="1 12">
        <name>Fe cation</name>
        <dbReference type="ChEBI" id="CHEBI:24875"/>
    </cofactor>
</comment>
<feature type="binding site" evidence="12">
    <location>
        <position position="374"/>
    </location>
    <ligand>
        <name>Fe cation</name>
        <dbReference type="ChEBI" id="CHEBI:24875"/>
    </ligand>
</feature>
<feature type="binding site" evidence="12">
    <location>
        <position position="374"/>
    </location>
    <ligand>
        <name>homogentisate</name>
        <dbReference type="ChEBI" id="CHEBI:16169"/>
    </ligand>
</feature>
<dbReference type="EMBL" id="MCGO01000088">
    <property type="protein sequence ID" value="ORY29438.1"/>
    <property type="molecule type" value="Genomic_DNA"/>
</dbReference>
<keyword evidence="7 15" id="KW-0223">Dioxygenase</keyword>
<evidence type="ECO:0000313" key="15">
    <source>
        <dbReference type="EMBL" id="ORY26451.1"/>
    </source>
</evidence>
<keyword evidence="10" id="KW-0585">Phenylalanine catabolism</keyword>
<keyword evidence="6" id="KW-0828">Tyrosine catabolism</keyword>
<comment type="caution">
    <text evidence="15">The sequence shown here is derived from an EMBL/GenBank/DDBJ whole genome shotgun (WGS) entry which is preliminary data.</text>
</comment>